<keyword evidence="2" id="KW-1185">Reference proteome</keyword>
<reference evidence="2" key="1">
    <citation type="journal article" date="2010" name="Nat. Biotechnol.">
        <title>Draft genome sequence of the oilseed species Ricinus communis.</title>
        <authorList>
            <person name="Chan A.P."/>
            <person name="Crabtree J."/>
            <person name="Zhao Q."/>
            <person name="Lorenzi H."/>
            <person name="Orvis J."/>
            <person name="Puiu D."/>
            <person name="Melake-Berhan A."/>
            <person name="Jones K.M."/>
            <person name="Redman J."/>
            <person name="Chen G."/>
            <person name="Cahoon E.B."/>
            <person name="Gedil M."/>
            <person name="Stanke M."/>
            <person name="Haas B.J."/>
            <person name="Wortman J.R."/>
            <person name="Fraser-Liggett C.M."/>
            <person name="Ravel J."/>
            <person name="Rabinowicz P.D."/>
        </authorList>
    </citation>
    <scope>NUCLEOTIDE SEQUENCE [LARGE SCALE GENOMIC DNA]</scope>
    <source>
        <strain evidence="2">cv. Hale</strain>
    </source>
</reference>
<proteinExistence type="predicted"/>
<dbReference type="InParanoid" id="B9SWZ2"/>
<evidence type="ECO:0000313" key="1">
    <source>
        <dbReference type="EMBL" id="EEF31895.1"/>
    </source>
</evidence>
<dbReference type="Proteomes" id="UP000008311">
    <property type="component" value="Unassembled WGS sequence"/>
</dbReference>
<dbReference type="AlphaFoldDB" id="B9SWZ2"/>
<evidence type="ECO:0000313" key="2">
    <source>
        <dbReference type="Proteomes" id="UP000008311"/>
    </source>
</evidence>
<name>B9SWZ2_RICCO</name>
<dbReference type="EMBL" id="EQ974213">
    <property type="protein sequence ID" value="EEF31895.1"/>
    <property type="molecule type" value="Genomic_DNA"/>
</dbReference>
<organism evidence="1 2">
    <name type="scientific">Ricinus communis</name>
    <name type="common">Castor bean</name>
    <dbReference type="NCBI Taxonomy" id="3988"/>
    <lineage>
        <taxon>Eukaryota</taxon>
        <taxon>Viridiplantae</taxon>
        <taxon>Streptophyta</taxon>
        <taxon>Embryophyta</taxon>
        <taxon>Tracheophyta</taxon>
        <taxon>Spermatophyta</taxon>
        <taxon>Magnoliopsida</taxon>
        <taxon>eudicotyledons</taxon>
        <taxon>Gunneridae</taxon>
        <taxon>Pentapetalae</taxon>
        <taxon>rosids</taxon>
        <taxon>fabids</taxon>
        <taxon>Malpighiales</taxon>
        <taxon>Euphorbiaceae</taxon>
        <taxon>Acalyphoideae</taxon>
        <taxon>Acalypheae</taxon>
        <taxon>Ricinus</taxon>
    </lineage>
</organism>
<accession>B9SWZ2</accession>
<protein>
    <submittedName>
        <fullName evidence="1">Uncharacterized protein</fullName>
    </submittedName>
</protein>
<sequence length="72" mass="7935">MIATPFHTGGGEQPMVELGGGDEEYQLWIMATSNDSNIIDDFFFLVLMMITDRFGGMTMDGFWCSGGDRGES</sequence>
<gene>
    <name evidence="1" type="ORF">RCOM_0490300</name>
</gene>